<dbReference type="EMBL" id="MU551181">
    <property type="protein sequence ID" value="KAI5627303.1"/>
    <property type="molecule type" value="Genomic_DNA"/>
</dbReference>
<dbReference type="AlphaFoldDB" id="A0AAD5B237"/>
<sequence length="101" mass="11213">VIVDEEALDTLVSYCIRALHVCSSWTHTEVLLALSTVLYANGAKCQRHLPDLLGQNGILVKYGDPSQSDVELRRSAVHCMASLCIGFVTSTFHSYQRFTKL</sequence>
<dbReference type="InterPro" id="IPR011989">
    <property type="entry name" value="ARM-like"/>
</dbReference>
<dbReference type="Proteomes" id="UP001205998">
    <property type="component" value="Unassembled WGS sequence"/>
</dbReference>
<dbReference type="PANTHER" id="PTHR13366:SF0">
    <property type="entry name" value="HEAT REPEAT-CONTAINING PROTEIN 6"/>
    <property type="match status" value="1"/>
</dbReference>
<reference evidence="1" key="1">
    <citation type="submission" date="2018-07" db="EMBL/GenBank/DDBJ databases">
        <title>Comparative genomics of catfishes provides insights into carnivory and benthic adaptation.</title>
        <authorList>
            <person name="Zhang Y."/>
            <person name="Wang D."/>
            <person name="Peng Z."/>
            <person name="Zheng S."/>
            <person name="Shao F."/>
            <person name="Tao W."/>
        </authorList>
    </citation>
    <scope>NUCLEOTIDE SEQUENCE</scope>
    <source>
        <strain evidence="1">Chongqing</strain>
    </source>
</reference>
<comment type="caution">
    <text evidence="1">The sequence shown here is derived from an EMBL/GenBank/DDBJ whole genome shotgun (WGS) entry which is preliminary data.</text>
</comment>
<accession>A0AAD5B237</accession>
<dbReference type="Gene3D" id="1.25.10.10">
    <property type="entry name" value="Leucine-rich Repeat Variant"/>
    <property type="match status" value="1"/>
</dbReference>
<feature type="non-terminal residue" evidence="1">
    <location>
        <position position="101"/>
    </location>
</feature>
<name>A0AAD5B237_SILAS</name>
<protein>
    <submittedName>
        <fullName evidence="1">HEAT repeat-containing protein 6</fullName>
    </submittedName>
</protein>
<organism evidence="1 2">
    <name type="scientific">Silurus asotus</name>
    <name type="common">Amur catfish</name>
    <name type="synonym">Parasilurus asotus</name>
    <dbReference type="NCBI Taxonomy" id="30991"/>
    <lineage>
        <taxon>Eukaryota</taxon>
        <taxon>Metazoa</taxon>
        <taxon>Chordata</taxon>
        <taxon>Craniata</taxon>
        <taxon>Vertebrata</taxon>
        <taxon>Euteleostomi</taxon>
        <taxon>Actinopterygii</taxon>
        <taxon>Neopterygii</taxon>
        <taxon>Teleostei</taxon>
        <taxon>Ostariophysi</taxon>
        <taxon>Siluriformes</taxon>
        <taxon>Siluridae</taxon>
        <taxon>Silurus</taxon>
    </lineage>
</organism>
<dbReference type="InterPro" id="IPR052107">
    <property type="entry name" value="HEAT6"/>
</dbReference>
<dbReference type="PANTHER" id="PTHR13366">
    <property type="entry name" value="MALARIA ANTIGEN-RELATED"/>
    <property type="match status" value="1"/>
</dbReference>
<evidence type="ECO:0000313" key="1">
    <source>
        <dbReference type="EMBL" id="KAI5627303.1"/>
    </source>
</evidence>
<proteinExistence type="predicted"/>
<evidence type="ECO:0000313" key="2">
    <source>
        <dbReference type="Proteomes" id="UP001205998"/>
    </source>
</evidence>
<keyword evidence="2" id="KW-1185">Reference proteome</keyword>
<gene>
    <name evidence="1" type="ORF">C0J50_13138</name>
</gene>